<sequence length="291" mass="32855">MKLQRNQKMELYQIHILAFAALICCTSTAHGWGIHGHLITCRIAQPRLSKAAAEAVSQLLPAYADNDLGSLCSWADRVKFRYHWSSALHYIDTPDQLCSYQYTRDCKDEDGIKDRCVAGAIYNYTNQLITYNNANSQYNLTEALLFLAHFIGDIHQPLHVGFTSDRGGNTIDVHWYTRKTVLHHVWDDNIIETAEERFFDSNVEELINTLQTNITTVWASQAKAWEACTKTACPDAYSSEGIKAACDWAYKGVSNGSVLQDDYFLSRYPVVNMRLAQGGVRLAATLNRIFG</sequence>
<dbReference type="Proteomes" id="UP000298416">
    <property type="component" value="Unassembled WGS sequence"/>
</dbReference>
<keyword evidence="13" id="KW-1185">Reference proteome</keyword>
<keyword evidence="7" id="KW-0732">Signal</keyword>
<keyword evidence="10" id="KW-1015">Disulfide bond</keyword>
<dbReference type="FunFam" id="1.10.575.10:FF:000002">
    <property type="entry name" value="Endonuclease 2"/>
    <property type="match status" value="1"/>
</dbReference>
<evidence type="ECO:0000313" key="12">
    <source>
        <dbReference type="EMBL" id="KAG6389943.1"/>
    </source>
</evidence>
<dbReference type="GO" id="GO:0046872">
    <property type="term" value="F:metal ion binding"/>
    <property type="evidence" value="ECO:0007669"/>
    <property type="project" value="UniProtKB-KW"/>
</dbReference>
<reference evidence="12" key="1">
    <citation type="submission" date="2018-01" db="EMBL/GenBank/DDBJ databases">
        <authorList>
            <person name="Mao J.F."/>
        </authorList>
    </citation>
    <scope>NUCLEOTIDE SEQUENCE</scope>
    <source>
        <strain evidence="12">Huo1</strain>
        <tissue evidence="12">Leaf</tissue>
    </source>
</reference>
<dbReference type="AlphaFoldDB" id="A0A8X8W8M1"/>
<keyword evidence="5" id="KW-0540">Nuclease</keyword>
<comment type="subunit">
    <text evidence="3">Monomer.</text>
</comment>
<comment type="similarity">
    <text evidence="2">Belongs to the nuclease type I family.</text>
</comment>
<dbReference type="InterPro" id="IPR003154">
    <property type="entry name" value="S1/P1nuclease"/>
</dbReference>
<evidence type="ECO:0000256" key="4">
    <source>
        <dbReference type="ARBA" id="ARBA00012562"/>
    </source>
</evidence>
<evidence type="ECO:0000256" key="11">
    <source>
        <dbReference type="ARBA" id="ARBA00023180"/>
    </source>
</evidence>
<dbReference type="EMBL" id="PNBA02000020">
    <property type="protein sequence ID" value="KAG6389943.1"/>
    <property type="molecule type" value="Genomic_DNA"/>
</dbReference>
<keyword evidence="6" id="KW-0479">Metal-binding</keyword>
<organism evidence="12">
    <name type="scientific">Salvia splendens</name>
    <name type="common">Scarlet sage</name>
    <dbReference type="NCBI Taxonomy" id="180675"/>
    <lineage>
        <taxon>Eukaryota</taxon>
        <taxon>Viridiplantae</taxon>
        <taxon>Streptophyta</taxon>
        <taxon>Embryophyta</taxon>
        <taxon>Tracheophyta</taxon>
        <taxon>Spermatophyta</taxon>
        <taxon>Magnoliopsida</taxon>
        <taxon>eudicotyledons</taxon>
        <taxon>Gunneridae</taxon>
        <taxon>Pentapetalae</taxon>
        <taxon>asterids</taxon>
        <taxon>lamiids</taxon>
        <taxon>Lamiales</taxon>
        <taxon>Lamiaceae</taxon>
        <taxon>Nepetoideae</taxon>
        <taxon>Mentheae</taxon>
        <taxon>Salviinae</taxon>
        <taxon>Salvia</taxon>
        <taxon>Salvia subgen. Calosphace</taxon>
        <taxon>core Calosphace</taxon>
    </lineage>
</organism>
<dbReference type="GO" id="GO:0000014">
    <property type="term" value="F:single-stranded DNA endodeoxyribonuclease activity"/>
    <property type="evidence" value="ECO:0007669"/>
    <property type="project" value="UniProtKB-ARBA"/>
</dbReference>
<dbReference type="GO" id="GO:0003676">
    <property type="term" value="F:nucleic acid binding"/>
    <property type="evidence" value="ECO:0007669"/>
    <property type="project" value="InterPro"/>
</dbReference>
<dbReference type="CDD" id="cd11010">
    <property type="entry name" value="S1-P1_nuclease"/>
    <property type="match status" value="1"/>
</dbReference>
<evidence type="ECO:0000256" key="10">
    <source>
        <dbReference type="ARBA" id="ARBA00023157"/>
    </source>
</evidence>
<dbReference type="GO" id="GO:0004521">
    <property type="term" value="F:RNA endonuclease activity"/>
    <property type="evidence" value="ECO:0007669"/>
    <property type="project" value="UniProtKB-ARBA"/>
</dbReference>
<dbReference type="PANTHER" id="PTHR33146:SF27">
    <property type="entry name" value="ENDONUCLEASE 2"/>
    <property type="match status" value="1"/>
</dbReference>
<evidence type="ECO:0000256" key="8">
    <source>
        <dbReference type="ARBA" id="ARBA00022759"/>
    </source>
</evidence>
<gene>
    <name evidence="12" type="ORF">SASPL_151418</name>
</gene>
<evidence type="ECO:0000256" key="5">
    <source>
        <dbReference type="ARBA" id="ARBA00022722"/>
    </source>
</evidence>
<evidence type="ECO:0000313" key="13">
    <source>
        <dbReference type="Proteomes" id="UP000298416"/>
    </source>
</evidence>
<evidence type="ECO:0000256" key="1">
    <source>
        <dbReference type="ARBA" id="ARBA00000245"/>
    </source>
</evidence>
<evidence type="ECO:0000256" key="7">
    <source>
        <dbReference type="ARBA" id="ARBA00022729"/>
    </source>
</evidence>
<dbReference type="EC" id="3.1.30.1" evidence="4"/>
<protein>
    <recommendedName>
        <fullName evidence="4">Aspergillus nuclease S1</fullName>
        <ecNumber evidence="4">3.1.30.1</ecNumber>
    </recommendedName>
</protein>
<dbReference type="PANTHER" id="PTHR33146">
    <property type="entry name" value="ENDONUCLEASE 4"/>
    <property type="match status" value="1"/>
</dbReference>
<evidence type="ECO:0000256" key="6">
    <source>
        <dbReference type="ARBA" id="ARBA00022723"/>
    </source>
</evidence>
<keyword evidence="8" id="KW-0255">Endonuclease</keyword>
<dbReference type="OrthoDB" id="441446at2759"/>
<evidence type="ECO:0000256" key="2">
    <source>
        <dbReference type="ARBA" id="ARBA00009547"/>
    </source>
</evidence>
<evidence type="ECO:0000256" key="9">
    <source>
        <dbReference type="ARBA" id="ARBA00022801"/>
    </source>
</evidence>
<comment type="catalytic activity">
    <reaction evidence="1">
        <text>Endonucleolytic cleavage to 5'-phosphomononucleotide and 5'-phosphooligonucleotide end-products.</text>
        <dbReference type="EC" id="3.1.30.1"/>
    </reaction>
</comment>
<reference evidence="12" key="2">
    <citation type="submission" date="2020-08" db="EMBL/GenBank/DDBJ databases">
        <title>Plant Genome Project.</title>
        <authorList>
            <person name="Zhang R.-G."/>
        </authorList>
    </citation>
    <scope>NUCLEOTIDE SEQUENCE</scope>
    <source>
        <strain evidence="12">Huo1</strain>
        <tissue evidence="12">Leaf</tissue>
    </source>
</reference>
<dbReference type="Pfam" id="PF02265">
    <property type="entry name" value="S1-P1_nuclease"/>
    <property type="match status" value="1"/>
</dbReference>
<keyword evidence="9" id="KW-0378">Hydrolase</keyword>
<keyword evidence="11" id="KW-0325">Glycoprotein</keyword>
<accession>A0A8X8W8M1</accession>
<comment type="caution">
    <text evidence="12">The sequence shown here is derived from an EMBL/GenBank/DDBJ whole genome shotgun (WGS) entry which is preliminary data.</text>
</comment>
<proteinExistence type="inferred from homology"/>
<evidence type="ECO:0000256" key="3">
    <source>
        <dbReference type="ARBA" id="ARBA00011245"/>
    </source>
</evidence>
<name>A0A8X8W8M1_SALSN</name>
<dbReference type="GO" id="GO:0006308">
    <property type="term" value="P:DNA catabolic process"/>
    <property type="evidence" value="ECO:0007669"/>
    <property type="project" value="InterPro"/>
</dbReference>